<evidence type="ECO:0000313" key="3">
    <source>
        <dbReference type="Proteomes" id="UP000177025"/>
    </source>
</evidence>
<reference evidence="2 3" key="1">
    <citation type="journal article" date="2016" name="Nat. Commun.">
        <title>Thousands of microbial genomes shed light on interconnected biogeochemical processes in an aquifer system.</title>
        <authorList>
            <person name="Anantharaman K."/>
            <person name="Brown C.T."/>
            <person name="Hug L.A."/>
            <person name="Sharon I."/>
            <person name="Castelle C.J."/>
            <person name="Probst A.J."/>
            <person name="Thomas B.C."/>
            <person name="Singh A."/>
            <person name="Wilkins M.J."/>
            <person name="Karaoz U."/>
            <person name="Brodie E.L."/>
            <person name="Williams K.H."/>
            <person name="Hubbard S.S."/>
            <person name="Banfield J.F."/>
        </authorList>
    </citation>
    <scope>NUCLEOTIDE SEQUENCE [LARGE SCALE GENOMIC DNA]</scope>
</reference>
<accession>A0A1F4UFR7</accession>
<name>A0A1F4UFR7_UNCW3</name>
<protein>
    <recommendedName>
        <fullName evidence="4">Outer membrane protein beta-barrel domain-containing protein</fullName>
    </recommendedName>
</protein>
<keyword evidence="1" id="KW-0732">Signal</keyword>
<dbReference type="EMBL" id="MEUM01000008">
    <property type="protein sequence ID" value="OGC43777.1"/>
    <property type="molecule type" value="Genomic_DNA"/>
</dbReference>
<dbReference type="Proteomes" id="UP000177025">
    <property type="component" value="Unassembled WGS sequence"/>
</dbReference>
<feature type="signal peptide" evidence="1">
    <location>
        <begin position="1"/>
        <end position="16"/>
    </location>
</feature>
<proteinExistence type="predicted"/>
<dbReference type="AlphaFoldDB" id="A0A1F4UFR7"/>
<comment type="caution">
    <text evidence="2">The sequence shown here is derived from an EMBL/GenBank/DDBJ whole genome shotgun (WGS) entry which is preliminary data.</text>
</comment>
<sequence length="221" mass="25769">MKKTFIILLPFMLSFAQFLPDVWSQSYCTYDIAEVMPVNGYSLGFSINNYCLWSHDPDSVSYDQRRFDLFAHLTLAHKLEFGIKYSYPTSGILELKYQYLSDPLNGAVKLGISYMKGTRIGLITDYVFDIYPTLVFDKPITSMIGVYIAPKVIYSIHLRDRQEHSTRPPHYLFQYGLGLGFYFGNRFIIMPESNWLRGRDEGDYTINQFGLAVKLRFKEEY</sequence>
<evidence type="ECO:0000256" key="1">
    <source>
        <dbReference type="SAM" id="SignalP"/>
    </source>
</evidence>
<evidence type="ECO:0008006" key="4">
    <source>
        <dbReference type="Google" id="ProtNLM"/>
    </source>
</evidence>
<feature type="chain" id="PRO_5009514863" description="Outer membrane protein beta-barrel domain-containing protein" evidence="1">
    <location>
        <begin position="17"/>
        <end position="221"/>
    </location>
</feature>
<evidence type="ECO:0000313" key="2">
    <source>
        <dbReference type="EMBL" id="OGC43777.1"/>
    </source>
</evidence>
<gene>
    <name evidence="2" type="ORF">A2Y85_04550</name>
</gene>
<organism evidence="2 3">
    <name type="scientific">candidate division WOR-3 bacterium RBG_13_43_14</name>
    <dbReference type="NCBI Taxonomy" id="1802590"/>
    <lineage>
        <taxon>Bacteria</taxon>
        <taxon>Bacteria division WOR-3</taxon>
    </lineage>
</organism>